<dbReference type="PANTHER" id="PTHR33332">
    <property type="entry name" value="REVERSE TRANSCRIPTASE DOMAIN-CONTAINING PROTEIN"/>
    <property type="match status" value="1"/>
</dbReference>
<keyword evidence="1" id="KW-0472">Membrane</keyword>
<feature type="transmembrane region" description="Helical" evidence="1">
    <location>
        <begin position="27"/>
        <end position="47"/>
    </location>
</feature>
<accession>A0ABQ9CN75</accession>
<reference evidence="2" key="1">
    <citation type="submission" date="2019-10" db="EMBL/GenBank/DDBJ databases">
        <authorList>
            <person name="Soares A.E.R."/>
            <person name="Aleixo A."/>
            <person name="Schneider P."/>
            <person name="Miyaki C.Y."/>
            <person name="Schneider M.P."/>
            <person name="Mello C."/>
            <person name="Vasconcelos A.T.R."/>
        </authorList>
    </citation>
    <scope>NUCLEOTIDE SEQUENCE</scope>
    <source>
        <tissue evidence="2">Muscle</tissue>
    </source>
</reference>
<proteinExistence type="predicted"/>
<evidence type="ECO:0000256" key="1">
    <source>
        <dbReference type="SAM" id="Phobius"/>
    </source>
</evidence>
<dbReference type="Proteomes" id="UP001145742">
    <property type="component" value="Unassembled WGS sequence"/>
</dbReference>
<evidence type="ECO:0000313" key="3">
    <source>
        <dbReference type="Proteomes" id="UP001145742"/>
    </source>
</evidence>
<protein>
    <submittedName>
        <fullName evidence="2">Uncharacterized protein</fullName>
    </submittedName>
</protein>
<name>A0ABQ9CN75_9PASS</name>
<keyword evidence="3" id="KW-1185">Reference proteome</keyword>
<organism evidence="2 3">
    <name type="scientific">Willisornis vidua</name>
    <name type="common">Xingu scale-backed antbird</name>
    <dbReference type="NCBI Taxonomy" id="1566151"/>
    <lineage>
        <taxon>Eukaryota</taxon>
        <taxon>Metazoa</taxon>
        <taxon>Chordata</taxon>
        <taxon>Craniata</taxon>
        <taxon>Vertebrata</taxon>
        <taxon>Euteleostomi</taxon>
        <taxon>Archelosauria</taxon>
        <taxon>Archosauria</taxon>
        <taxon>Dinosauria</taxon>
        <taxon>Saurischia</taxon>
        <taxon>Theropoda</taxon>
        <taxon>Coelurosauria</taxon>
        <taxon>Aves</taxon>
        <taxon>Neognathae</taxon>
        <taxon>Neoaves</taxon>
        <taxon>Telluraves</taxon>
        <taxon>Australaves</taxon>
        <taxon>Passeriformes</taxon>
        <taxon>Thamnophilidae</taxon>
        <taxon>Willisornis</taxon>
    </lineage>
</organism>
<sequence length="250" mass="29157">MHQQLEWDLGHRDPYDYAARNWVKCRSLALVILWGAPLLLVHINILVSSKIRQIPSKFADDRKLRGAVDSFEGREALQRDLDRLEDWAVTNHSKFTTRMCRIPYLGWGNPRFLYRLGNEMLERRVAERDLGVLVDGKLNMSQQCPGSQEGQPCSWGHQAKHCQPIEPHLEYCVQFWAPEYKKDMQLLESVQRRAMKMVNGLYGKPHEECLRSLGLLSLEKKRQKGDFIAVYNFLMRRRRGASTLLSDEEC</sequence>
<gene>
    <name evidence="2" type="ORF">WISP_136847</name>
</gene>
<keyword evidence="1" id="KW-1133">Transmembrane helix</keyword>
<dbReference type="EMBL" id="WHWB01034688">
    <property type="protein sequence ID" value="KAJ7405907.1"/>
    <property type="molecule type" value="Genomic_DNA"/>
</dbReference>
<evidence type="ECO:0000313" key="2">
    <source>
        <dbReference type="EMBL" id="KAJ7405907.1"/>
    </source>
</evidence>
<comment type="caution">
    <text evidence="2">The sequence shown here is derived from an EMBL/GenBank/DDBJ whole genome shotgun (WGS) entry which is preliminary data.</text>
</comment>
<keyword evidence="1" id="KW-0812">Transmembrane</keyword>